<protein>
    <submittedName>
        <fullName evidence="3">Nicotinamidase-related amidase</fullName>
    </submittedName>
</protein>
<dbReference type="GO" id="GO:0016787">
    <property type="term" value="F:hydrolase activity"/>
    <property type="evidence" value="ECO:0007669"/>
    <property type="project" value="UniProtKB-KW"/>
</dbReference>
<accession>A0A4Q7NLU6</accession>
<keyword evidence="1" id="KW-0378">Hydrolase</keyword>
<dbReference type="EMBL" id="SGXC01000001">
    <property type="protein sequence ID" value="RZS86131.1"/>
    <property type="molecule type" value="Genomic_DNA"/>
</dbReference>
<dbReference type="Proteomes" id="UP000292445">
    <property type="component" value="Unassembled WGS sequence"/>
</dbReference>
<keyword evidence="4" id="KW-1185">Reference proteome</keyword>
<reference evidence="3 4" key="1">
    <citation type="submission" date="2019-02" db="EMBL/GenBank/DDBJ databases">
        <title>Genomic Encyclopedia of Type Strains, Phase IV (KMG-IV): sequencing the most valuable type-strain genomes for metagenomic binning, comparative biology and taxonomic classification.</title>
        <authorList>
            <person name="Goeker M."/>
        </authorList>
    </citation>
    <scope>NUCLEOTIDE SEQUENCE [LARGE SCALE GENOMIC DNA]</scope>
    <source>
        <strain evidence="3 4">K24</strain>
    </source>
</reference>
<dbReference type="PANTHER" id="PTHR43540">
    <property type="entry name" value="PEROXYUREIDOACRYLATE/UREIDOACRYLATE AMIDOHYDROLASE-RELATED"/>
    <property type="match status" value="1"/>
</dbReference>
<dbReference type="SUPFAM" id="SSF52499">
    <property type="entry name" value="Isochorismatase-like hydrolases"/>
    <property type="match status" value="1"/>
</dbReference>
<dbReference type="RefSeq" id="WP_130357250.1">
    <property type="nucleotide sequence ID" value="NZ_SGXC01000001.1"/>
</dbReference>
<organism evidence="3 4">
    <name type="scientific">Pigmentiphaga kullae</name>
    <dbReference type="NCBI Taxonomy" id="151784"/>
    <lineage>
        <taxon>Bacteria</taxon>
        <taxon>Pseudomonadati</taxon>
        <taxon>Pseudomonadota</taxon>
        <taxon>Betaproteobacteria</taxon>
        <taxon>Burkholderiales</taxon>
        <taxon>Alcaligenaceae</taxon>
        <taxon>Pigmentiphaga</taxon>
    </lineage>
</organism>
<sequence length="244" mass="26409">MSNAIWDPFLTSRDRAVISASGFGAEQGFGDRPALLVIDVNYNFCGDQPAPILESIKTWRTSCGADAWAGIAAIRPLLERARAKGLPVIYTTGVRRPDNWDAGAWAWKSTRSHERSVTAGTQADGDAIVAEIAPQARDIVVLKQKPSAFFGTPLDSYLTLLQADSLIVTGATTSGCVRASVIDAFSRNYRVALVEEGCFDRSQSSHAMSLFDMHAKYADVVGLERALAHIEQLPAGLFELPPVR</sequence>
<evidence type="ECO:0000313" key="3">
    <source>
        <dbReference type="EMBL" id="RZS86131.1"/>
    </source>
</evidence>
<evidence type="ECO:0000256" key="1">
    <source>
        <dbReference type="ARBA" id="ARBA00022801"/>
    </source>
</evidence>
<comment type="caution">
    <text evidence="3">The sequence shown here is derived from an EMBL/GenBank/DDBJ whole genome shotgun (WGS) entry which is preliminary data.</text>
</comment>
<evidence type="ECO:0000313" key="4">
    <source>
        <dbReference type="Proteomes" id="UP000292445"/>
    </source>
</evidence>
<dbReference type="OrthoDB" id="5360912at2"/>
<dbReference type="Pfam" id="PF00857">
    <property type="entry name" value="Isochorismatase"/>
    <property type="match status" value="1"/>
</dbReference>
<feature type="domain" description="Isochorismatase-like" evidence="2">
    <location>
        <begin position="34"/>
        <end position="223"/>
    </location>
</feature>
<proteinExistence type="predicted"/>
<dbReference type="AlphaFoldDB" id="A0A4Q7NLU6"/>
<dbReference type="Gene3D" id="3.40.50.850">
    <property type="entry name" value="Isochorismatase-like"/>
    <property type="match status" value="1"/>
</dbReference>
<evidence type="ECO:0000259" key="2">
    <source>
        <dbReference type="Pfam" id="PF00857"/>
    </source>
</evidence>
<dbReference type="InterPro" id="IPR036380">
    <property type="entry name" value="Isochorismatase-like_sf"/>
</dbReference>
<dbReference type="InterPro" id="IPR050272">
    <property type="entry name" value="Isochorismatase-like_hydrls"/>
</dbReference>
<gene>
    <name evidence="3" type="ORF">EV675_2165</name>
</gene>
<dbReference type="PANTHER" id="PTHR43540:SF1">
    <property type="entry name" value="ISOCHORISMATASE HYDROLASE"/>
    <property type="match status" value="1"/>
</dbReference>
<name>A0A4Q7NLU6_9BURK</name>
<dbReference type="InterPro" id="IPR000868">
    <property type="entry name" value="Isochorismatase-like_dom"/>
</dbReference>